<accession>A0A8H7VP97</accession>
<dbReference type="EMBL" id="JAEPRB010000003">
    <property type="protein sequence ID" value="KAG2228005.1"/>
    <property type="molecule type" value="Genomic_DNA"/>
</dbReference>
<dbReference type="Proteomes" id="UP000646827">
    <property type="component" value="Unassembled WGS sequence"/>
</dbReference>
<evidence type="ECO:0000313" key="2">
    <source>
        <dbReference type="Proteomes" id="UP000646827"/>
    </source>
</evidence>
<gene>
    <name evidence="1" type="ORF">INT45_012029</name>
</gene>
<proteinExistence type="predicted"/>
<keyword evidence="2" id="KW-1185">Reference proteome</keyword>
<name>A0A8H7VP97_9FUNG</name>
<dbReference type="OrthoDB" id="65716at2759"/>
<reference evidence="1 2" key="1">
    <citation type="submission" date="2020-12" db="EMBL/GenBank/DDBJ databases">
        <title>Metabolic potential, ecology and presence of endohyphal bacteria is reflected in genomic diversity of Mucoromycotina.</title>
        <authorList>
            <person name="Muszewska A."/>
            <person name="Okrasinska A."/>
            <person name="Steczkiewicz K."/>
            <person name="Drgas O."/>
            <person name="Orlowska M."/>
            <person name="Perlinska-Lenart U."/>
            <person name="Aleksandrzak-Piekarczyk T."/>
            <person name="Szatraj K."/>
            <person name="Zielenkiewicz U."/>
            <person name="Pilsyk S."/>
            <person name="Malc E."/>
            <person name="Mieczkowski P."/>
            <person name="Kruszewska J.S."/>
            <person name="Biernat P."/>
            <person name="Pawlowska J."/>
        </authorList>
    </citation>
    <scope>NUCLEOTIDE SEQUENCE [LARGE SCALE GENOMIC DNA]</scope>
    <source>
        <strain evidence="1 2">CBS 142.35</strain>
    </source>
</reference>
<organism evidence="1 2">
    <name type="scientific">Circinella minor</name>
    <dbReference type="NCBI Taxonomy" id="1195481"/>
    <lineage>
        <taxon>Eukaryota</taxon>
        <taxon>Fungi</taxon>
        <taxon>Fungi incertae sedis</taxon>
        <taxon>Mucoromycota</taxon>
        <taxon>Mucoromycotina</taxon>
        <taxon>Mucoromycetes</taxon>
        <taxon>Mucorales</taxon>
        <taxon>Lichtheimiaceae</taxon>
        <taxon>Circinella</taxon>
    </lineage>
</organism>
<comment type="caution">
    <text evidence="1">The sequence shown here is derived from an EMBL/GenBank/DDBJ whole genome shotgun (WGS) entry which is preliminary data.</text>
</comment>
<sequence>MTRPIVESYTSGSSEIWMYQLEMASALGKAWIDAGNYNRAEIAFQDAETYDSQLETSGSMVDMDKIMYQAGCRLKFYMFKAELEIQRDDMEKAKSLFTSAVG</sequence>
<protein>
    <submittedName>
        <fullName evidence="1">Uncharacterized protein</fullName>
    </submittedName>
</protein>
<dbReference type="AlphaFoldDB" id="A0A8H7VP97"/>
<evidence type="ECO:0000313" key="1">
    <source>
        <dbReference type="EMBL" id="KAG2228005.1"/>
    </source>
</evidence>